<dbReference type="PANTHER" id="PTHR47723:SF19">
    <property type="entry name" value="POLYNUCLEOTIDYL TRANSFERASE, RIBONUCLEASE H-LIKE SUPERFAMILY PROTEIN"/>
    <property type="match status" value="1"/>
</dbReference>
<dbReference type="EMBL" id="CP129113">
    <property type="protein sequence ID" value="WLV24878.1"/>
    <property type="molecule type" value="Genomic_DNA"/>
</dbReference>
<dbReference type="InterPro" id="IPR012337">
    <property type="entry name" value="RNaseH-like_sf"/>
</dbReference>
<keyword evidence="3" id="KW-1185">Reference proteome</keyword>
<evidence type="ECO:0000313" key="2">
    <source>
        <dbReference type="EMBL" id="WLV24878.1"/>
    </source>
</evidence>
<dbReference type="RefSeq" id="WP_348028351.1">
    <property type="nucleotide sequence ID" value="NZ_CP129113.1"/>
</dbReference>
<accession>A0ABY9KVR0</accession>
<evidence type="ECO:0000313" key="3">
    <source>
        <dbReference type="Proteomes" id="UP001180087"/>
    </source>
</evidence>
<dbReference type="Proteomes" id="UP001180087">
    <property type="component" value="Chromosome"/>
</dbReference>
<gene>
    <name evidence="2" type="ORF">QR721_01170</name>
</gene>
<protein>
    <submittedName>
        <fullName evidence="2">Reverse transcriptase-like protein</fullName>
    </submittedName>
</protein>
<dbReference type="InterPro" id="IPR036397">
    <property type="entry name" value="RNaseH_sf"/>
</dbReference>
<dbReference type="Pfam" id="PF13456">
    <property type="entry name" value="RVT_3"/>
    <property type="match status" value="1"/>
</dbReference>
<name>A0ABY9KVR0_9BACI</name>
<evidence type="ECO:0000259" key="1">
    <source>
        <dbReference type="Pfam" id="PF13456"/>
    </source>
</evidence>
<organism evidence="2 3">
    <name type="scientific">Aciduricibacillus chroicocephali</name>
    <dbReference type="NCBI Taxonomy" id="3054939"/>
    <lineage>
        <taxon>Bacteria</taxon>
        <taxon>Bacillati</taxon>
        <taxon>Bacillota</taxon>
        <taxon>Bacilli</taxon>
        <taxon>Bacillales</taxon>
        <taxon>Bacillaceae</taxon>
        <taxon>Aciduricibacillus</taxon>
    </lineage>
</organism>
<dbReference type="Gene3D" id="3.30.420.10">
    <property type="entry name" value="Ribonuclease H-like superfamily/Ribonuclease H"/>
    <property type="match status" value="1"/>
</dbReference>
<feature type="domain" description="RNase H type-1" evidence="1">
    <location>
        <begin position="7"/>
        <end position="121"/>
    </location>
</feature>
<reference evidence="2" key="1">
    <citation type="submission" date="2023-06" db="EMBL/GenBank/DDBJ databases">
        <title>A Treasure from Seagulls: Isolation and Description of Aciduricobacillus qingdaonensis gen. nov., sp. nov., a Rare Obligately Uric Acid-utilizing Member in the Family Bacillaceae.</title>
        <authorList>
            <person name="Liu W."/>
            <person name="Wang B."/>
        </authorList>
    </citation>
    <scope>NUCLEOTIDE SEQUENCE</scope>
    <source>
        <strain evidence="2">44XB</strain>
    </source>
</reference>
<proteinExistence type="predicted"/>
<dbReference type="InterPro" id="IPR002156">
    <property type="entry name" value="RNaseH_domain"/>
</dbReference>
<dbReference type="SUPFAM" id="SSF53098">
    <property type="entry name" value="Ribonuclease H-like"/>
    <property type="match status" value="1"/>
</dbReference>
<dbReference type="InterPro" id="IPR053151">
    <property type="entry name" value="RNase_H-like"/>
</dbReference>
<sequence>MKCRGYFDGSVIYNRRKDAYCAFVLISEDGRIIHQSASRHHSANSQYAEGMALAELLRTALQYNIRSLEVFGDCQNIVITTKMRKQTDMNRHIIPLLDQFDEITIRWIKRRYNKYADKLCQLYRRGIPFEESGGWFPQNGLPIWKEETI</sequence>
<dbReference type="PANTHER" id="PTHR47723">
    <property type="entry name" value="OS05G0353850 PROTEIN"/>
    <property type="match status" value="1"/>
</dbReference>